<evidence type="ECO:0000313" key="2">
    <source>
        <dbReference type="EMBL" id="SBT46180.1"/>
    </source>
</evidence>
<name>A0A1A8ZQM8_PLAOA</name>
<dbReference type="Proteomes" id="UP000078550">
    <property type="component" value="Unassembled WGS sequence"/>
</dbReference>
<evidence type="ECO:0000313" key="3">
    <source>
        <dbReference type="Proteomes" id="UP000078550"/>
    </source>
</evidence>
<organism evidence="2 3">
    <name type="scientific">Plasmodium ovale wallikeri</name>
    <dbReference type="NCBI Taxonomy" id="864142"/>
    <lineage>
        <taxon>Eukaryota</taxon>
        <taxon>Sar</taxon>
        <taxon>Alveolata</taxon>
        <taxon>Apicomplexa</taxon>
        <taxon>Aconoidasida</taxon>
        <taxon>Haemosporida</taxon>
        <taxon>Plasmodiidae</taxon>
        <taxon>Plasmodium</taxon>
        <taxon>Plasmodium (Plasmodium)</taxon>
    </lineage>
</organism>
<accession>A0A1A8ZQM8</accession>
<reference evidence="3" key="1">
    <citation type="submission" date="2016-05" db="EMBL/GenBank/DDBJ databases">
        <authorList>
            <person name="Naeem Raeece"/>
        </authorList>
    </citation>
    <scope>NUCLEOTIDE SEQUENCE [LARGE SCALE GENOMIC DNA]</scope>
</reference>
<dbReference type="EMBL" id="FLRE01000182">
    <property type="protein sequence ID" value="SBT46180.1"/>
    <property type="molecule type" value="Genomic_DNA"/>
</dbReference>
<dbReference type="AlphaFoldDB" id="A0A1A8ZQM8"/>
<feature type="compositionally biased region" description="Basic and acidic residues" evidence="1">
    <location>
        <begin position="1"/>
        <end position="15"/>
    </location>
</feature>
<protein>
    <submittedName>
        <fullName evidence="2">Uncharacterized protein</fullName>
    </submittedName>
</protein>
<sequence>MKGKRENCGKWAAKEGKKKKRRNGRESDEKGTKKRRQGDEKEKTRGRQKEKNVFSPCCELKPLSFRILRKRRKKKKKKKKKRGDSILPLCKKLLCSGDQHLNELPNAGEPPRRRSGMNKISGELAHARHPFVLLTTVG</sequence>
<proteinExistence type="predicted"/>
<feature type="region of interest" description="Disordered" evidence="1">
    <location>
        <begin position="1"/>
        <end position="53"/>
    </location>
</feature>
<gene>
    <name evidence="2" type="ORF">POVWA2_051430</name>
</gene>
<evidence type="ECO:0000256" key="1">
    <source>
        <dbReference type="SAM" id="MobiDB-lite"/>
    </source>
</evidence>
<feature type="compositionally biased region" description="Basic and acidic residues" evidence="1">
    <location>
        <begin position="24"/>
        <end position="52"/>
    </location>
</feature>